<dbReference type="EMBL" id="VTPC01001047">
    <property type="protein sequence ID" value="KAF2903355.1"/>
    <property type="molecule type" value="Genomic_DNA"/>
</dbReference>
<dbReference type="OrthoDB" id="10264920at2759"/>
<organism evidence="2 3">
    <name type="scientific">Ignelater luminosus</name>
    <name type="common">Cucubano</name>
    <name type="synonym">Pyrophorus luminosus</name>
    <dbReference type="NCBI Taxonomy" id="2038154"/>
    <lineage>
        <taxon>Eukaryota</taxon>
        <taxon>Metazoa</taxon>
        <taxon>Ecdysozoa</taxon>
        <taxon>Arthropoda</taxon>
        <taxon>Hexapoda</taxon>
        <taxon>Insecta</taxon>
        <taxon>Pterygota</taxon>
        <taxon>Neoptera</taxon>
        <taxon>Endopterygota</taxon>
        <taxon>Coleoptera</taxon>
        <taxon>Polyphaga</taxon>
        <taxon>Elateriformia</taxon>
        <taxon>Elateroidea</taxon>
        <taxon>Elateridae</taxon>
        <taxon>Agrypninae</taxon>
        <taxon>Pyrophorini</taxon>
        <taxon>Ignelater</taxon>
    </lineage>
</organism>
<dbReference type="InterPro" id="IPR052102">
    <property type="entry name" value="Enkurin_domain-protein"/>
</dbReference>
<evidence type="ECO:0000313" key="3">
    <source>
        <dbReference type="Proteomes" id="UP000801492"/>
    </source>
</evidence>
<keyword evidence="3" id="KW-1185">Reference proteome</keyword>
<reference evidence="2" key="1">
    <citation type="submission" date="2019-08" db="EMBL/GenBank/DDBJ databases">
        <title>The genome of the North American firefly Photinus pyralis.</title>
        <authorList>
            <consortium name="Photinus pyralis genome working group"/>
            <person name="Fallon T.R."/>
            <person name="Sander Lower S.E."/>
            <person name="Weng J.-K."/>
        </authorList>
    </citation>
    <scope>NUCLEOTIDE SEQUENCE</scope>
    <source>
        <strain evidence="2">TRF0915ILg1</strain>
        <tissue evidence="2">Whole body</tissue>
    </source>
</reference>
<evidence type="ECO:0000313" key="2">
    <source>
        <dbReference type="EMBL" id="KAF2903355.1"/>
    </source>
</evidence>
<sequence length="277" mass="31616">MNTTTLRGIFPEPKPVYKRNFIKENVKHIKQMQGILQNSGLFDAKPARNKPMKAMSQYKPPPNNLSNRPLSQTRSLPIPKLQRVGKRKPAESEKGKHESEQLKPAISPIEESVEKHTHRAIQTEKPEDISKLYENGIIKYPSAAVLKMIASKQNPTRRRERSAQQARATPNQDHGDTGGIVVSNPHNDLSDGMQALDINDKHNFIKENILALKQKAPKSEVNNQNPLQNYQKGVLPKYLRERKEEQKKELEGDTDCPEGHVLLPEEERKETLRVLRQ</sequence>
<dbReference type="PANTHER" id="PTHR21490">
    <property type="entry name" value="ENKURIN-RELATED"/>
    <property type="match status" value="1"/>
</dbReference>
<feature type="compositionally biased region" description="Basic and acidic residues" evidence="1">
    <location>
        <begin position="88"/>
        <end position="101"/>
    </location>
</feature>
<feature type="region of interest" description="Disordered" evidence="1">
    <location>
        <begin position="152"/>
        <end position="188"/>
    </location>
</feature>
<evidence type="ECO:0000256" key="1">
    <source>
        <dbReference type="SAM" id="MobiDB-lite"/>
    </source>
</evidence>
<accession>A0A8K0DN07</accession>
<evidence type="ECO:0008006" key="4">
    <source>
        <dbReference type="Google" id="ProtNLM"/>
    </source>
</evidence>
<comment type="caution">
    <text evidence="2">The sequence shown here is derived from an EMBL/GenBank/DDBJ whole genome shotgun (WGS) entry which is preliminary data.</text>
</comment>
<proteinExistence type="predicted"/>
<dbReference type="GO" id="GO:0005881">
    <property type="term" value="C:cytoplasmic microtubule"/>
    <property type="evidence" value="ECO:0007669"/>
    <property type="project" value="TreeGrafter"/>
</dbReference>
<protein>
    <recommendedName>
        <fullName evidence="4">Enkurin domain-containing protein</fullName>
    </recommendedName>
</protein>
<name>A0A8K0DN07_IGNLU</name>
<gene>
    <name evidence="2" type="ORF">ILUMI_02832</name>
</gene>
<feature type="non-terminal residue" evidence="2">
    <location>
        <position position="277"/>
    </location>
</feature>
<feature type="compositionally biased region" description="Basic and acidic residues" evidence="1">
    <location>
        <begin position="263"/>
        <end position="277"/>
    </location>
</feature>
<dbReference type="AlphaFoldDB" id="A0A8K0DN07"/>
<feature type="region of interest" description="Disordered" evidence="1">
    <location>
        <begin position="244"/>
        <end position="277"/>
    </location>
</feature>
<dbReference type="Proteomes" id="UP000801492">
    <property type="component" value="Unassembled WGS sequence"/>
</dbReference>
<dbReference type="PANTHER" id="PTHR21490:SF2">
    <property type="entry name" value="ENKURIN DOMAIN-CONTAINING PROTEIN 1"/>
    <property type="match status" value="1"/>
</dbReference>
<feature type="region of interest" description="Disordered" evidence="1">
    <location>
        <begin position="40"/>
        <end position="102"/>
    </location>
</feature>